<evidence type="ECO:0000313" key="1">
    <source>
        <dbReference type="EMBL" id="AMW05388.1"/>
    </source>
</evidence>
<dbReference type="eggNOG" id="ENOG5030RNW">
    <property type="taxonomic scope" value="Bacteria"/>
</dbReference>
<dbReference type="RefSeq" id="WP_026849507.1">
    <property type="nucleotide sequence ID" value="NZ_CP011454.1"/>
</dbReference>
<dbReference type="KEGG" id="gph:GEMMAAP_12405"/>
<evidence type="ECO:0000313" key="2">
    <source>
        <dbReference type="Proteomes" id="UP000076404"/>
    </source>
</evidence>
<sequence>MRVRRRTLLLTLVLVSLVLVDGFLLVRQGRYREETARLRAGMTALERGRADALLMADADRATLMVEIMRRQAQGDDAVHLAVNTDSGYVALDRGGARLRTMSARIGRERRVGATSDTMQVVVPRGLRTVERVLGATDVHPLPSWIWADRGLPAPATVAEPGWTGDHAILTSGGTLLYTLPEQGPLSDSSYVMPGAVRLSASDLRAIRENLTPGTRVYFY</sequence>
<keyword evidence="2" id="KW-1185">Reference proteome</keyword>
<dbReference type="OrthoDB" id="9831766at2"/>
<protein>
    <submittedName>
        <fullName evidence="1">Uncharacterized protein</fullName>
    </submittedName>
</protein>
<name>A0A143BK38_9BACT</name>
<reference evidence="1 2" key="2">
    <citation type="journal article" date="2016" name="Environ. Microbiol. Rep.">
        <title>Metagenomic evidence for the presence of phototrophic Gemmatimonadetes bacteria in diverse environments.</title>
        <authorList>
            <person name="Zeng Y."/>
            <person name="Baumbach J."/>
            <person name="Barbosa E.G."/>
            <person name="Azevedo V."/>
            <person name="Zhang C."/>
            <person name="Koblizek M."/>
        </authorList>
    </citation>
    <scope>NUCLEOTIDE SEQUENCE [LARGE SCALE GENOMIC DNA]</scope>
    <source>
        <strain evidence="1 2">AP64</strain>
    </source>
</reference>
<dbReference type="AlphaFoldDB" id="A0A143BK38"/>
<reference evidence="1 2" key="1">
    <citation type="journal article" date="2014" name="Proc. Natl. Acad. Sci. U.S.A.">
        <title>Functional type 2 photosynthetic reaction centers found in the rare bacterial phylum Gemmatimonadetes.</title>
        <authorList>
            <person name="Zeng Y."/>
            <person name="Feng F."/>
            <person name="Medova H."/>
            <person name="Dean J."/>
            <person name="Koblizek M."/>
        </authorList>
    </citation>
    <scope>NUCLEOTIDE SEQUENCE [LARGE SCALE GENOMIC DNA]</scope>
    <source>
        <strain evidence="1 2">AP64</strain>
    </source>
</reference>
<proteinExistence type="predicted"/>
<gene>
    <name evidence="1" type="ORF">GEMMAAP_12405</name>
</gene>
<dbReference type="STRING" id="1379270.GEMMAAP_12405"/>
<organism evidence="1 2">
    <name type="scientific">Gemmatimonas phototrophica</name>
    <dbReference type="NCBI Taxonomy" id="1379270"/>
    <lineage>
        <taxon>Bacteria</taxon>
        <taxon>Pseudomonadati</taxon>
        <taxon>Gemmatimonadota</taxon>
        <taxon>Gemmatimonadia</taxon>
        <taxon>Gemmatimonadales</taxon>
        <taxon>Gemmatimonadaceae</taxon>
        <taxon>Gemmatimonas</taxon>
    </lineage>
</organism>
<accession>A0A143BK38</accession>
<dbReference type="EMBL" id="CP011454">
    <property type="protein sequence ID" value="AMW05388.1"/>
    <property type="molecule type" value="Genomic_DNA"/>
</dbReference>
<dbReference type="Proteomes" id="UP000076404">
    <property type="component" value="Chromosome"/>
</dbReference>